<dbReference type="SUPFAM" id="SSF50692">
    <property type="entry name" value="ADC-like"/>
    <property type="match status" value="1"/>
</dbReference>
<accession>A0A2N5CAA2</accession>
<dbReference type="Gene3D" id="3.40.50.740">
    <property type="match status" value="1"/>
</dbReference>
<dbReference type="Pfam" id="PF13247">
    <property type="entry name" value="Fer4_11"/>
    <property type="match status" value="1"/>
</dbReference>
<dbReference type="InterPro" id="IPR017896">
    <property type="entry name" value="4Fe4S_Fe-S-bd"/>
</dbReference>
<protein>
    <submittedName>
        <fullName evidence="2">Molybdopterin oxidoreductase</fullName>
    </submittedName>
</protein>
<dbReference type="Gene3D" id="2.40.40.20">
    <property type="match status" value="1"/>
</dbReference>
<dbReference type="CDD" id="cd02784">
    <property type="entry name" value="MopB_CT_PHLH"/>
    <property type="match status" value="1"/>
</dbReference>
<dbReference type="RefSeq" id="WP_101682809.1">
    <property type="nucleotide sequence ID" value="NZ_PJRP01000008.1"/>
</dbReference>
<dbReference type="PANTHER" id="PTHR42783:SF3">
    <property type="entry name" value="GLUTAMATE SYNTHASE [NADPH] SMALL CHAIN-RELATED"/>
    <property type="match status" value="1"/>
</dbReference>
<comment type="caution">
    <text evidence="2">The sequence shown here is derived from an EMBL/GenBank/DDBJ whole genome shotgun (WGS) entry which is preliminary data.</text>
</comment>
<dbReference type="SUPFAM" id="SSF53706">
    <property type="entry name" value="Formate dehydrogenase/DMSO reductase, domains 1-3"/>
    <property type="match status" value="1"/>
</dbReference>
<dbReference type="Gene3D" id="3.30.70.20">
    <property type="match status" value="2"/>
</dbReference>
<dbReference type="Proteomes" id="UP000234341">
    <property type="component" value="Unassembled WGS sequence"/>
</dbReference>
<dbReference type="InterPro" id="IPR006311">
    <property type="entry name" value="TAT_signal"/>
</dbReference>
<dbReference type="PANTHER" id="PTHR42783">
    <property type="entry name" value="GLUTAMATE SYNTHASE [NADPH] SMALL CHAIN"/>
    <property type="match status" value="1"/>
</dbReference>
<reference evidence="2 3" key="1">
    <citation type="submission" date="2017-12" db="EMBL/GenBank/DDBJ databases">
        <title>Genome sequence of the active heterotrophic nitrifier-denitrifier, Cupriavidus pauculus UM1.</title>
        <authorList>
            <person name="Putonti C."/>
            <person name="Castignetti D."/>
        </authorList>
    </citation>
    <scope>NUCLEOTIDE SEQUENCE [LARGE SCALE GENOMIC DNA]</scope>
    <source>
        <strain evidence="2 3">UM1</strain>
    </source>
</reference>
<dbReference type="CDD" id="cd10551">
    <property type="entry name" value="PsrB"/>
    <property type="match status" value="1"/>
</dbReference>
<organism evidence="2 3">
    <name type="scientific">Cupriavidus pauculus</name>
    <dbReference type="NCBI Taxonomy" id="82633"/>
    <lineage>
        <taxon>Bacteria</taxon>
        <taxon>Pseudomonadati</taxon>
        <taxon>Pseudomonadota</taxon>
        <taxon>Betaproteobacteria</taxon>
        <taxon>Burkholderiales</taxon>
        <taxon>Burkholderiaceae</taxon>
        <taxon>Cupriavidus</taxon>
    </lineage>
</organism>
<dbReference type="InterPro" id="IPR009010">
    <property type="entry name" value="Asp_de-COase-like_dom_sf"/>
</dbReference>
<proteinExistence type="predicted"/>
<sequence length="964" mass="104232">MTHRPVIPIVPASEASDASEAFDASDTADTPDSLARRNFLRVMAASAALAGGACSGPPKEAIVPYVHMPEGMVPGRPIFYATALTRHGYGTGVLVESNMGRPTKIEGNPRHPASLGGTHPFDQAAVLQLWDPDRSQAPYRGAAMSTWQAFDAALAVQRTQWRDRDGEGLRLLTGNIGSPTLAAQIAHWLERYPKAVWHAHDPVHDGTPGIDLAFGDAVDPVLDPSPATLVVTFDADLLGQGPGAVRQAHDLMADRRGTAPALARRIYAIESSPTLTGEIADNRLALPPHDIERLAWSLARKLGMPEAAADTPAPDDATARRWLDVLARRLADAPAGQSLLVPGDSLAPSTQALIWRLNARLGNLGRAVRTVARSPRRPRGDGHSMAALTQAMRAGQVSALLVIDANPAYDAPCDLDFGGALGHVPWSAHLGLYRDETARLTTWHIPMAHDLERWSDAHAWDGTVSIVQPLIAPLNAGRSAHELLSAATGDPPASGHAIVRAHWQAHQPSGFDDVWQLALRTGVVPDSASADVSPEMQRPITPPLFAIPPLVARFTPDPATDGGELANNAWLQELPRALTRHTWDNAALLGPLTARMHHLATGDIVRIRRVDGRGQPVEAPVWVMPRHAEGVVTLPLGYGRRHAGRVGNGVGFDAYVLRTSDGPHAIALDATGATHAFAVVQTQTSMAGRGLAPAATAAEYRRHPHFAQRHAPQAAESLYPRWPYPHERWGMTIDLNACIGCNACTIACQAENNIPVVGKTEVGRGRVMHWIRVDRYDDARDTAGQPVRTVFQPVPCMHCEDAPCELVCPVGATVHDSAGLNVQVYNRCVGTRFCSNNCPYKVRRFNFLQYSNQGDDRPPPAYNPEVTVRRRGVMEKCTYCLQRVTRARIEAEKLGRPLRDGDVVTACQASCPTQAIAFGNLADPDSQVSQRKRSPRNFDLLAELNTRPRTSYAALVTNPDEDLA</sequence>
<feature type="domain" description="4Fe-4S ferredoxin-type" evidence="1">
    <location>
        <begin position="729"/>
        <end position="759"/>
    </location>
</feature>
<evidence type="ECO:0000313" key="2">
    <source>
        <dbReference type="EMBL" id="PLP99155.1"/>
    </source>
</evidence>
<dbReference type="PROSITE" id="PS51318">
    <property type="entry name" value="TAT"/>
    <property type="match status" value="1"/>
</dbReference>
<dbReference type="PROSITE" id="PS51379">
    <property type="entry name" value="4FE4S_FER_2"/>
    <property type="match status" value="1"/>
</dbReference>
<gene>
    <name evidence="2" type="ORF">CYJ10_17815</name>
</gene>
<dbReference type="SUPFAM" id="SSF54862">
    <property type="entry name" value="4Fe-4S ferredoxins"/>
    <property type="match status" value="1"/>
</dbReference>
<name>A0A2N5CAA2_9BURK</name>
<dbReference type="OrthoDB" id="9779457at2"/>
<dbReference type="AlphaFoldDB" id="A0A2N5CAA2"/>
<evidence type="ECO:0000259" key="1">
    <source>
        <dbReference type="PROSITE" id="PS51379"/>
    </source>
</evidence>
<evidence type="ECO:0000313" key="3">
    <source>
        <dbReference type="Proteomes" id="UP000234341"/>
    </source>
</evidence>
<dbReference type="EMBL" id="PJRP01000008">
    <property type="protein sequence ID" value="PLP99155.1"/>
    <property type="molecule type" value="Genomic_DNA"/>
</dbReference>